<feature type="compositionally biased region" description="Basic and acidic residues" evidence="1">
    <location>
        <begin position="84"/>
        <end position="102"/>
    </location>
</feature>
<organism evidence="2 3">
    <name type="scientific">Effrenium voratum</name>
    <dbReference type="NCBI Taxonomy" id="2562239"/>
    <lineage>
        <taxon>Eukaryota</taxon>
        <taxon>Sar</taxon>
        <taxon>Alveolata</taxon>
        <taxon>Dinophyceae</taxon>
        <taxon>Suessiales</taxon>
        <taxon>Symbiodiniaceae</taxon>
        <taxon>Effrenium</taxon>
    </lineage>
</organism>
<feature type="region of interest" description="Disordered" evidence="1">
    <location>
        <begin position="234"/>
        <end position="265"/>
    </location>
</feature>
<sequence>MSNSWGVAKPSALNLRYETSGPQGGGFIVCNNKKFCGDSLGRPSGRDLVEILNSVLTCNQSWAQYFDQTVEKIFDAVSPSPGRPEPRKPEGPDWRPMPRENTRGANGANQWEKTEKWQPMDTYKAKMPEKREGGYNLNGVNTSGVTGATGPAGAKWDWKTPEKPADPRGPTPRTNPSPPSPPSAVNSATSRATTSATPRQERPEVRPKVEFADPNSLAAELDQCFFRQVSTQSAASNRAASAPRVRGASPERQISGNAHPLAPATVPTSRFKGVNQATALKLFMK</sequence>
<feature type="compositionally biased region" description="Low complexity" evidence="1">
    <location>
        <begin position="183"/>
        <end position="197"/>
    </location>
</feature>
<feature type="compositionally biased region" description="Basic and acidic residues" evidence="1">
    <location>
        <begin position="156"/>
        <end position="166"/>
    </location>
</feature>
<accession>A0AA36I8A4</accession>
<gene>
    <name evidence="2" type="ORF">EVOR1521_LOCUS9544</name>
</gene>
<keyword evidence="3" id="KW-1185">Reference proteome</keyword>
<feature type="region of interest" description="Disordered" evidence="1">
    <location>
        <begin position="76"/>
        <end position="208"/>
    </location>
</feature>
<reference evidence="2" key="1">
    <citation type="submission" date="2023-08" db="EMBL/GenBank/DDBJ databases">
        <authorList>
            <person name="Chen Y."/>
            <person name="Shah S."/>
            <person name="Dougan E. K."/>
            <person name="Thang M."/>
            <person name="Chan C."/>
        </authorList>
    </citation>
    <scope>NUCLEOTIDE SEQUENCE</scope>
</reference>
<dbReference type="EMBL" id="CAUJNA010000868">
    <property type="protein sequence ID" value="CAJ1382061.1"/>
    <property type="molecule type" value="Genomic_DNA"/>
</dbReference>
<proteinExistence type="predicted"/>
<dbReference type="AlphaFoldDB" id="A0AA36I8A4"/>
<feature type="compositionally biased region" description="Basic and acidic residues" evidence="1">
    <location>
        <begin position="112"/>
        <end position="133"/>
    </location>
</feature>
<evidence type="ECO:0000313" key="2">
    <source>
        <dbReference type="EMBL" id="CAJ1382061.1"/>
    </source>
</evidence>
<protein>
    <submittedName>
        <fullName evidence="2">Uncharacterized protein</fullName>
    </submittedName>
</protein>
<comment type="caution">
    <text evidence="2">The sequence shown here is derived from an EMBL/GenBank/DDBJ whole genome shotgun (WGS) entry which is preliminary data.</text>
</comment>
<evidence type="ECO:0000256" key="1">
    <source>
        <dbReference type="SAM" id="MobiDB-lite"/>
    </source>
</evidence>
<feature type="compositionally biased region" description="Pro residues" evidence="1">
    <location>
        <begin position="167"/>
        <end position="182"/>
    </location>
</feature>
<name>A0AA36I8A4_9DINO</name>
<dbReference type="Proteomes" id="UP001178507">
    <property type="component" value="Unassembled WGS sequence"/>
</dbReference>
<feature type="compositionally biased region" description="Basic and acidic residues" evidence="1">
    <location>
        <begin position="199"/>
        <end position="208"/>
    </location>
</feature>
<evidence type="ECO:0000313" key="3">
    <source>
        <dbReference type="Proteomes" id="UP001178507"/>
    </source>
</evidence>